<evidence type="ECO:0000259" key="1">
    <source>
        <dbReference type="Pfam" id="PF01863"/>
    </source>
</evidence>
<keyword evidence="3" id="KW-1185">Reference proteome</keyword>
<feature type="domain" description="YgjP-like metallopeptidase" evidence="1">
    <location>
        <begin position="22"/>
        <end position="115"/>
    </location>
</feature>
<gene>
    <name evidence="2" type="ORF">BXP70_26520</name>
</gene>
<proteinExistence type="predicted"/>
<evidence type="ECO:0000313" key="3">
    <source>
        <dbReference type="Proteomes" id="UP000194873"/>
    </source>
</evidence>
<dbReference type="Gene3D" id="3.30.2010.10">
    <property type="entry name" value="Metalloproteases ('zincins'), catalytic domain"/>
    <property type="match status" value="1"/>
</dbReference>
<dbReference type="CDD" id="cd07344">
    <property type="entry name" value="M48_yhfN_like"/>
    <property type="match status" value="1"/>
</dbReference>
<name>A0A243W619_9BACT</name>
<dbReference type="OrthoDB" id="9811177at2"/>
<dbReference type="EMBL" id="MTSE01000034">
    <property type="protein sequence ID" value="OUJ69394.1"/>
    <property type="molecule type" value="Genomic_DNA"/>
</dbReference>
<protein>
    <recommendedName>
        <fullName evidence="1">YgjP-like metallopeptidase domain-containing protein</fullName>
    </recommendedName>
</protein>
<dbReference type="PANTHER" id="PTHR30399:SF1">
    <property type="entry name" value="UTP PYROPHOSPHATASE"/>
    <property type="match status" value="1"/>
</dbReference>
<dbReference type="Pfam" id="PF01863">
    <property type="entry name" value="YgjP-like"/>
    <property type="match status" value="1"/>
</dbReference>
<accession>A0A243W619</accession>
<sequence length="135" mass="15725">MTEVAFTSIVSLEQPWRDVDDLKWAARHWAARLGVTLRRLTVRPMRHKWASISTVGRLTLDANLLKVPRHLGEFVIVHELVHLLCPKSGHGRVFKAFLSAYLPNWKTWEQELQQHASNTYRAVKSHKYVSSRKLF</sequence>
<dbReference type="PANTHER" id="PTHR30399">
    <property type="entry name" value="UNCHARACTERIZED PROTEIN YGJP"/>
    <property type="match status" value="1"/>
</dbReference>
<comment type="caution">
    <text evidence="2">The sequence shown here is derived from an EMBL/GenBank/DDBJ whole genome shotgun (WGS) entry which is preliminary data.</text>
</comment>
<dbReference type="Proteomes" id="UP000194873">
    <property type="component" value="Unassembled WGS sequence"/>
</dbReference>
<organism evidence="2 3">
    <name type="scientific">Hymenobacter crusticola</name>
    <dbReference type="NCBI Taxonomy" id="1770526"/>
    <lineage>
        <taxon>Bacteria</taxon>
        <taxon>Pseudomonadati</taxon>
        <taxon>Bacteroidota</taxon>
        <taxon>Cytophagia</taxon>
        <taxon>Cytophagales</taxon>
        <taxon>Hymenobacteraceae</taxon>
        <taxon>Hymenobacter</taxon>
    </lineage>
</organism>
<dbReference type="InterPro" id="IPR053136">
    <property type="entry name" value="UTP_pyrophosphatase-like"/>
</dbReference>
<dbReference type="InterPro" id="IPR002725">
    <property type="entry name" value="YgjP-like_metallopeptidase"/>
</dbReference>
<dbReference type="RefSeq" id="WP_086597140.1">
    <property type="nucleotide sequence ID" value="NZ_MTSE01000034.1"/>
</dbReference>
<evidence type="ECO:0000313" key="2">
    <source>
        <dbReference type="EMBL" id="OUJ69394.1"/>
    </source>
</evidence>
<dbReference type="AlphaFoldDB" id="A0A243W619"/>
<reference evidence="2 3" key="1">
    <citation type="submission" date="2017-01" db="EMBL/GenBank/DDBJ databases">
        <title>A new Hymenobacter.</title>
        <authorList>
            <person name="Liang Y."/>
            <person name="Feng F."/>
        </authorList>
    </citation>
    <scope>NUCLEOTIDE SEQUENCE [LARGE SCALE GENOMIC DNA]</scope>
    <source>
        <strain evidence="2">MIMBbqt21</strain>
    </source>
</reference>